<keyword evidence="1" id="KW-1015">Disulfide bond</keyword>
<gene>
    <name evidence="5" type="primary">LOC102806330</name>
</gene>
<feature type="disulfide bond" evidence="1">
    <location>
        <begin position="176"/>
        <end position="185"/>
    </location>
</feature>
<evidence type="ECO:0000313" key="5">
    <source>
        <dbReference type="RefSeq" id="XP_006820297.1"/>
    </source>
</evidence>
<dbReference type="GeneID" id="102806330"/>
<organism evidence="4 5">
    <name type="scientific">Saccoglossus kowalevskii</name>
    <name type="common">Acorn worm</name>
    <dbReference type="NCBI Taxonomy" id="10224"/>
    <lineage>
        <taxon>Eukaryota</taxon>
        <taxon>Metazoa</taxon>
        <taxon>Hemichordata</taxon>
        <taxon>Enteropneusta</taxon>
        <taxon>Harrimaniidae</taxon>
        <taxon>Saccoglossus</taxon>
    </lineage>
</organism>
<dbReference type="InterPro" id="IPR000742">
    <property type="entry name" value="EGF"/>
</dbReference>
<keyword evidence="2" id="KW-0732">Signal</keyword>
<evidence type="ECO:0000313" key="4">
    <source>
        <dbReference type="Proteomes" id="UP000694865"/>
    </source>
</evidence>
<dbReference type="PROSITE" id="PS01186">
    <property type="entry name" value="EGF_2"/>
    <property type="match status" value="1"/>
</dbReference>
<evidence type="ECO:0000259" key="3">
    <source>
        <dbReference type="PROSITE" id="PS50026"/>
    </source>
</evidence>
<keyword evidence="1" id="KW-0245">EGF-like domain</keyword>
<dbReference type="Proteomes" id="UP000694865">
    <property type="component" value="Unplaced"/>
</dbReference>
<name>A0ABM0MJV6_SACKO</name>
<evidence type="ECO:0000256" key="2">
    <source>
        <dbReference type="SAM" id="SignalP"/>
    </source>
</evidence>
<accession>A0ABM0MJV6</accession>
<keyword evidence="4" id="KW-1185">Reference proteome</keyword>
<dbReference type="Gene3D" id="2.10.25.10">
    <property type="entry name" value="Laminin"/>
    <property type="match status" value="1"/>
</dbReference>
<protein>
    <submittedName>
        <fullName evidence="5">Teneurin-m-like</fullName>
    </submittedName>
</protein>
<proteinExistence type="predicted"/>
<reference evidence="5" key="1">
    <citation type="submission" date="2025-08" db="UniProtKB">
        <authorList>
            <consortium name="RefSeq"/>
        </authorList>
    </citation>
    <scope>IDENTIFICATION</scope>
    <source>
        <tissue evidence="5">Testes</tissue>
    </source>
</reference>
<feature type="chain" id="PRO_5046101828" evidence="2">
    <location>
        <begin position="27"/>
        <end position="210"/>
    </location>
</feature>
<dbReference type="PROSITE" id="PS00022">
    <property type="entry name" value="EGF_1"/>
    <property type="match status" value="1"/>
</dbReference>
<evidence type="ECO:0000256" key="1">
    <source>
        <dbReference type="PROSITE-ProRule" id="PRU00076"/>
    </source>
</evidence>
<dbReference type="RefSeq" id="XP_006820297.1">
    <property type="nucleotide sequence ID" value="XM_006820234.1"/>
</dbReference>
<dbReference type="PROSITE" id="PS50026">
    <property type="entry name" value="EGF_3"/>
    <property type="match status" value="1"/>
</dbReference>
<feature type="domain" description="EGF-like" evidence="3">
    <location>
        <begin position="151"/>
        <end position="186"/>
    </location>
</feature>
<comment type="caution">
    <text evidence="1">Lacks conserved residue(s) required for the propagation of feature annotation.</text>
</comment>
<feature type="signal peptide" evidence="2">
    <location>
        <begin position="1"/>
        <end position="26"/>
    </location>
</feature>
<sequence>MILSGSACLVCFFLSGFLAWVTAAAAAFDILAEMDRYTGNARSSPPVLSPRPMRQVCINCAQNILDWNPHTKCVRGSGFCPEGICDHWSSGAWDSFQHCVKIAETDRVARLGKDRASGLIVCTSMSDCYSGDCVSGHCECIEGFSGIYCDVYSPCHDLYFPCGEHGYCTEAQTCICSEGYYGAYCNEKYADGMPGKRSQRGRKKDVGHGD</sequence>